<evidence type="ECO:0000256" key="1">
    <source>
        <dbReference type="SAM" id="MobiDB-lite"/>
    </source>
</evidence>
<proteinExistence type="predicted"/>
<reference evidence="2 3" key="1">
    <citation type="submission" date="2022-02" db="EMBL/GenBank/DDBJ databases">
        <title>Draft genome sequence of Mezorhizobium retamae strain IRAMC:0171 isolated from Retama raetam nodules.</title>
        <authorList>
            <person name="Bengaied R."/>
            <person name="Sbissi I."/>
            <person name="Huber K."/>
            <person name="Ghodbane F."/>
            <person name="Nouioui I."/>
            <person name="Tarhouni M."/>
            <person name="Gtari M."/>
        </authorList>
    </citation>
    <scope>NUCLEOTIDE SEQUENCE [LARGE SCALE GENOMIC DNA]</scope>
    <source>
        <strain evidence="2 3">IRAMC:0171</strain>
    </source>
</reference>
<gene>
    <name evidence="2" type="ORF">L4923_00295</name>
</gene>
<organism evidence="2 3">
    <name type="scientific">Mesorhizobium retamae</name>
    <dbReference type="NCBI Taxonomy" id="2912854"/>
    <lineage>
        <taxon>Bacteria</taxon>
        <taxon>Pseudomonadati</taxon>
        <taxon>Pseudomonadota</taxon>
        <taxon>Alphaproteobacteria</taxon>
        <taxon>Hyphomicrobiales</taxon>
        <taxon>Phyllobacteriaceae</taxon>
        <taxon>Mesorhizobium</taxon>
    </lineage>
</organism>
<feature type="region of interest" description="Disordered" evidence="1">
    <location>
        <begin position="35"/>
        <end position="57"/>
    </location>
</feature>
<comment type="caution">
    <text evidence="2">The sequence shown here is derived from an EMBL/GenBank/DDBJ whole genome shotgun (WGS) entry which is preliminary data.</text>
</comment>
<feature type="region of interest" description="Disordered" evidence="1">
    <location>
        <begin position="1"/>
        <end position="20"/>
    </location>
</feature>
<sequence>MFSTKEHHFTSGGKEDRPNVKLFDPWEHKLAFDHTLNDRMGPVLSGDDRERASRDDR</sequence>
<evidence type="ECO:0000313" key="2">
    <source>
        <dbReference type="EMBL" id="MCG7503449.1"/>
    </source>
</evidence>
<keyword evidence="3" id="KW-1185">Reference proteome</keyword>
<accession>A0ABS9Q7Q4</accession>
<evidence type="ECO:0000313" key="3">
    <source>
        <dbReference type="Proteomes" id="UP001201701"/>
    </source>
</evidence>
<name>A0ABS9Q7Q4_9HYPH</name>
<dbReference type="RefSeq" id="WP_239360662.1">
    <property type="nucleotide sequence ID" value="NZ_JAKREW010000001.1"/>
</dbReference>
<feature type="compositionally biased region" description="Basic and acidic residues" evidence="1">
    <location>
        <begin position="46"/>
        <end position="57"/>
    </location>
</feature>
<dbReference type="Proteomes" id="UP001201701">
    <property type="component" value="Unassembled WGS sequence"/>
</dbReference>
<dbReference type="EMBL" id="JAKREW010000001">
    <property type="protein sequence ID" value="MCG7503449.1"/>
    <property type="molecule type" value="Genomic_DNA"/>
</dbReference>
<protein>
    <submittedName>
        <fullName evidence="2">Uncharacterized protein</fullName>
    </submittedName>
</protein>